<dbReference type="GO" id="GO:1900029">
    <property type="term" value="P:positive regulation of ruffle assembly"/>
    <property type="evidence" value="ECO:0007669"/>
    <property type="project" value="TreeGrafter"/>
</dbReference>
<dbReference type="GO" id="GO:0003779">
    <property type="term" value="F:actin binding"/>
    <property type="evidence" value="ECO:0007669"/>
    <property type="project" value="TreeGrafter"/>
</dbReference>
<dbReference type="GO" id="GO:0031982">
    <property type="term" value="C:vesicle"/>
    <property type="evidence" value="ECO:0007669"/>
    <property type="project" value="TreeGrafter"/>
</dbReference>
<dbReference type="Proteomes" id="UP000192220">
    <property type="component" value="Unplaced"/>
</dbReference>
<dbReference type="PANTHER" id="PTHR12287">
    <property type="entry name" value="EPIDERMAL GROWTH FACTOR RECEPTOR KINASE SUBSTRATE EPS8-RELATED PROTEIN"/>
    <property type="match status" value="1"/>
</dbReference>
<keyword evidence="3" id="KW-1185">Reference proteome</keyword>
<evidence type="ECO:0000259" key="2">
    <source>
        <dbReference type="Pfam" id="PF08416"/>
    </source>
</evidence>
<dbReference type="AlphaFoldDB" id="A0A2I4CPB5"/>
<dbReference type="SUPFAM" id="SSF50729">
    <property type="entry name" value="PH domain-like"/>
    <property type="match status" value="1"/>
</dbReference>
<name>A0A2I4CPB5_AUSLI</name>
<feature type="region of interest" description="Disordered" evidence="1">
    <location>
        <begin position="123"/>
        <end position="153"/>
    </location>
</feature>
<proteinExistence type="predicted"/>
<dbReference type="OrthoDB" id="4680325at2759"/>
<reference evidence="4" key="1">
    <citation type="submission" date="2025-08" db="UniProtKB">
        <authorList>
            <consortium name="RefSeq"/>
        </authorList>
    </citation>
    <scope>IDENTIFICATION</scope>
</reference>
<dbReference type="PANTHER" id="PTHR12287:SF24">
    <property type="entry name" value="EPIDERMAL GROWTH FACTOR RECEPTOR KINASE SUBSTRATE 8-LIKE PROTEIN 1 ISOFORM X1"/>
    <property type="match status" value="1"/>
</dbReference>
<dbReference type="GeneID" id="106530698"/>
<dbReference type="InterPro" id="IPR011993">
    <property type="entry name" value="PH-like_dom_sf"/>
</dbReference>
<dbReference type="Gene3D" id="2.30.29.30">
    <property type="entry name" value="Pleckstrin-homology domain (PH domain)/Phosphotyrosine-binding domain (PTB)"/>
    <property type="match status" value="1"/>
</dbReference>
<accession>A0A2I4CPB5</accession>
<evidence type="ECO:0000313" key="3">
    <source>
        <dbReference type="Proteomes" id="UP000192220"/>
    </source>
</evidence>
<dbReference type="GO" id="GO:0032587">
    <property type="term" value="C:ruffle membrane"/>
    <property type="evidence" value="ECO:0007669"/>
    <property type="project" value="TreeGrafter"/>
</dbReference>
<dbReference type="InterPro" id="IPR039801">
    <property type="entry name" value="EPS8-like"/>
</dbReference>
<gene>
    <name evidence="4" type="primary">LOC106530698</name>
</gene>
<sequence length="153" mass="17578">MNGTRRHLVTHLLTFSLQNGDVQSVEEAQTRLSFLAKNNKLWSQKMFLDVEKDFVLLRDVQSQDELEKYTSEDIFRCDAINTEKHFPSLLLLVGQRADQKKPDIHFFNCETVKAERISDDIAQAVSGSSNKSEPDELRSAQSEEEMLGQYEIP</sequence>
<feature type="non-terminal residue" evidence="4">
    <location>
        <position position="153"/>
    </location>
</feature>
<dbReference type="Pfam" id="PF08416">
    <property type="entry name" value="PTB"/>
    <property type="match status" value="1"/>
</dbReference>
<dbReference type="InterPro" id="IPR013625">
    <property type="entry name" value="PTB"/>
</dbReference>
<feature type="domain" description="PTB" evidence="2">
    <location>
        <begin position="8"/>
        <end position="130"/>
    </location>
</feature>
<evidence type="ECO:0000256" key="1">
    <source>
        <dbReference type="SAM" id="MobiDB-lite"/>
    </source>
</evidence>
<dbReference type="STRING" id="52670.A0A2I4CPB5"/>
<dbReference type="GO" id="GO:0035023">
    <property type="term" value="P:regulation of Rho protein signal transduction"/>
    <property type="evidence" value="ECO:0007669"/>
    <property type="project" value="TreeGrafter"/>
</dbReference>
<protein>
    <submittedName>
        <fullName evidence="4">Epidermal growth factor receptor kinase substrate 8-like protein 2</fullName>
    </submittedName>
</protein>
<organism evidence="3 4">
    <name type="scientific">Austrofundulus limnaeus</name>
    <name type="common">Annual killifish</name>
    <dbReference type="NCBI Taxonomy" id="52670"/>
    <lineage>
        <taxon>Eukaryota</taxon>
        <taxon>Metazoa</taxon>
        <taxon>Chordata</taxon>
        <taxon>Craniata</taxon>
        <taxon>Vertebrata</taxon>
        <taxon>Euteleostomi</taxon>
        <taxon>Actinopterygii</taxon>
        <taxon>Neopterygii</taxon>
        <taxon>Teleostei</taxon>
        <taxon>Neoteleostei</taxon>
        <taxon>Acanthomorphata</taxon>
        <taxon>Ovalentaria</taxon>
        <taxon>Atherinomorphae</taxon>
        <taxon>Cyprinodontiformes</taxon>
        <taxon>Rivulidae</taxon>
        <taxon>Austrofundulus</taxon>
    </lineage>
</organism>
<dbReference type="GO" id="GO:0007266">
    <property type="term" value="P:Rho protein signal transduction"/>
    <property type="evidence" value="ECO:0007669"/>
    <property type="project" value="TreeGrafter"/>
</dbReference>
<evidence type="ECO:0000313" key="4">
    <source>
        <dbReference type="RefSeq" id="XP_013881826.1"/>
    </source>
</evidence>
<dbReference type="KEGG" id="alim:106530698"/>
<dbReference type="RefSeq" id="XP_013881826.1">
    <property type="nucleotide sequence ID" value="XM_014026372.1"/>
</dbReference>
<dbReference type="InParanoid" id="A0A2I4CPB5"/>